<organism evidence="4 5">
    <name type="scientific">Spiribacter aquaticus</name>
    <dbReference type="NCBI Taxonomy" id="1935996"/>
    <lineage>
        <taxon>Bacteria</taxon>
        <taxon>Pseudomonadati</taxon>
        <taxon>Pseudomonadota</taxon>
        <taxon>Gammaproteobacteria</taxon>
        <taxon>Chromatiales</taxon>
        <taxon>Ectothiorhodospiraceae</taxon>
        <taxon>Spiribacter</taxon>
    </lineage>
</organism>
<dbReference type="InterPro" id="IPR001789">
    <property type="entry name" value="Sig_transdc_resp-reg_receiver"/>
</dbReference>
<sequence>MLAEMLLQGPRQAVKGRMRVQKSAHHRGIGIGRVVAHRCLPRGSSASTGSVPRQTGMGVAYTGGKEEEAASTDAEWLMVKTILIVDHESNLTSALRFLLEQSGFRVALANSGNQAEAAMAEAAPDVALVNTTLPDRNGYDLCQRLLQGSGPMGLPILMLTSHSLEVEREKAFSLGATDFIVKPFDPAAILGRIRSLASGAA</sequence>
<dbReference type="Proteomes" id="UP000316688">
    <property type="component" value="Unassembled WGS sequence"/>
</dbReference>
<comment type="caution">
    <text evidence="4">The sequence shown here is derived from an EMBL/GenBank/DDBJ whole genome shotgun (WGS) entry which is preliminary data.</text>
</comment>
<comment type="caution">
    <text evidence="2">Lacks conserved residue(s) required for the propagation of feature annotation.</text>
</comment>
<dbReference type="AlphaFoldDB" id="A0A557RJV4"/>
<dbReference type="PROSITE" id="PS50110">
    <property type="entry name" value="RESPONSE_REGULATORY"/>
    <property type="match status" value="1"/>
</dbReference>
<evidence type="ECO:0000259" key="3">
    <source>
        <dbReference type="PROSITE" id="PS50110"/>
    </source>
</evidence>
<protein>
    <submittedName>
        <fullName evidence="4">Response regulator</fullName>
    </submittedName>
</protein>
<gene>
    <name evidence="4" type="ORF">FPL11_04920</name>
</gene>
<evidence type="ECO:0000256" key="2">
    <source>
        <dbReference type="PROSITE-ProRule" id="PRU00169"/>
    </source>
</evidence>
<proteinExistence type="predicted"/>
<accession>A0A557RJV4</accession>
<dbReference type="InterPro" id="IPR050595">
    <property type="entry name" value="Bact_response_regulator"/>
</dbReference>
<dbReference type="SUPFAM" id="SSF52172">
    <property type="entry name" value="CheY-like"/>
    <property type="match status" value="1"/>
</dbReference>
<evidence type="ECO:0000256" key="1">
    <source>
        <dbReference type="ARBA" id="ARBA00022553"/>
    </source>
</evidence>
<dbReference type="PANTHER" id="PTHR44591:SF3">
    <property type="entry name" value="RESPONSE REGULATORY DOMAIN-CONTAINING PROTEIN"/>
    <property type="match status" value="1"/>
</dbReference>
<keyword evidence="5" id="KW-1185">Reference proteome</keyword>
<dbReference type="Gene3D" id="3.40.50.2300">
    <property type="match status" value="1"/>
</dbReference>
<dbReference type="InterPro" id="IPR011006">
    <property type="entry name" value="CheY-like_superfamily"/>
</dbReference>
<dbReference type="EMBL" id="VMKP01000002">
    <property type="protein sequence ID" value="TVO65427.1"/>
    <property type="molecule type" value="Genomic_DNA"/>
</dbReference>
<dbReference type="Pfam" id="PF00072">
    <property type="entry name" value="Response_reg"/>
    <property type="match status" value="1"/>
</dbReference>
<dbReference type="PANTHER" id="PTHR44591">
    <property type="entry name" value="STRESS RESPONSE REGULATOR PROTEIN 1"/>
    <property type="match status" value="1"/>
</dbReference>
<keyword evidence="1" id="KW-0597">Phosphoprotein</keyword>
<dbReference type="GO" id="GO:0000160">
    <property type="term" value="P:phosphorelay signal transduction system"/>
    <property type="evidence" value="ECO:0007669"/>
    <property type="project" value="InterPro"/>
</dbReference>
<evidence type="ECO:0000313" key="4">
    <source>
        <dbReference type="EMBL" id="TVO65427.1"/>
    </source>
</evidence>
<dbReference type="SMART" id="SM00448">
    <property type="entry name" value="REC"/>
    <property type="match status" value="1"/>
</dbReference>
<reference evidence="4 5" key="1">
    <citation type="submission" date="2019-07" db="EMBL/GenBank/DDBJ databases">
        <title>Reclasification of Spiribacter aquaticus.</title>
        <authorList>
            <person name="Leon M.J."/>
            <person name="Sanchez-Porro C."/>
            <person name="Ventosa A."/>
        </authorList>
    </citation>
    <scope>NUCLEOTIDE SEQUENCE [LARGE SCALE GENOMIC DNA]</scope>
    <source>
        <strain evidence="4 5">SP30</strain>
    </source>
</reference>
<name>A0A557RJV4_9GAMM</name>
<feature type="domain" description="Response regulatory" evidence="3">
    <location>
        <begin position="81"/>
        <end position="197"/>
    </location>
</feature>
<evidence type="ECO:0000313" key="5">
    <source>
        <dbReference type="Proteomes" id="UP000316688"/>
    </source>
</evidence>
<dbReference type="CDD" id="cd00156">
    <property type="entry name" value="REC"/>
    <property type="match status" value="1"/>
</dbReference>